<dbReference type="Proteomes" id="UP000199544">
    <property type="component" value="Unassembled WGS sequence"/>
</dbReference>
<sequence length="53" mass="5966">MKVLIGSIIVVLVICFGVWLILSPSFKKVGNTAHKLRENVQGEENGEEKQERQ</sequence>
<dbReference type="RefSeq" id="WP_170834185.1">
    <property type="nucleotide sequence ID" value="NZ_FNHW01000001.1"/>
</dbReference>
<feature type="transmembrane region" description="Helical" evidence="1">
    <location>
        <begin position="6"/>
        <end position="26"/>
    </location>
</feature>
<name>A0A1G9TL55_9BACL</name>
<organism evidence="2 3">
    <name type="scientific">Fictibacillus solisalsi</name>
    <dbReference type="NCBI Taxonomy" id="459525"/>
    <lineage>
        <taxon>Bacteria</taxon>
        <taxon>Bacillati</taxon>
        <taxon>Bacillota</taxon>
        <taxon>Bacilli</taxon>
        <taxon>Bacillales</taxon>
        <taxon>Fictibacillaceae</taxon>
        <taxon>Fictibacillus</taxon>
    </lineage>
</organism>
<keyword evidence="1" id="KW-0812">Transmembrane</keyword>
<reference evidence="3" key="1">
    <citation type="submission" date="2016-10" db="EMBL/GenBank/DDBJ databases">
        <authorList>
            <person name="Varghese N."/>
            <person name="Submissions S."/>
        </authorList>
    </citation>
    <scope>NUCLEOTIDE SEQUENCE [LARGE SCALE GENOMIC DNA]</scope>
    <source>
        <strain evidence="3">CGMCC 1.6854</strain>
    </source>
</reference>
<dbReference type="AlphaFoldDB" id="A0A1G9TL55"/>
<dbReference type="EMBL" id="FNHW01000001">
    <property type="protein sequence ID" value="SDM48431.1"/>
    <property type="molecule type" value="Genomic_DNA"/>
</dbReference>
<gene>
    <name evidence="2" type="ORF">SAMN04488137_0359</name>
</gene>
<evidence type="ECO:0000256" key="1">
    <source>
        <dbReference type="SAM" id="Phobius"/>
    </source>
</evidence>
<keyword evidence="1" id="KW-1133">Transmembrane helix</keyword>
<keyword evidence="1" id="KW-0472">Membrane</keyword>
<keyword evidence="3" id="KW-1185">Reference proteome</keyword>
<evidence type="ECO:0000313" key="3">
    <source>
        <dbReference type="Proteomes" id="UP000199544"/>
    </source>
</evidence>
<accession>A0A1G9TL55</accession>
<proteinExistence type="predicted"/>
<protein>
    <submittedName>
        <fullName evidence="2">Uncharacterized protein</fullName>
    </submittedName>
</protein>
<evidence type="ECO:0000313" key="2">
    <source>
        <dbReference type="EMBL" id="SDM48431.1"/>
    </source>
</evidence>
<dbReference type="STRING" id="459525.SAMN04488137_0359"/>